<dbReference type="EMBL" id="CAJOBC010090371">
    <property type="protein sequence ID" value="CAF4390356.1"/>
    <property type="molecule type" value="Genomic_DNA"/>
</dbReference>
<protein>
    <submittedName>
        <fullName evidence="2">Uncharacterized protein</fullName>
    </submittedName>
</protein>
<dbReference type="EMBL" id="CAJNOQ010024787">
    <property type="protein sequence ID" value="CAF1531079.1"/>
    <property type="molecule type" value="Genomic_DNA"/>
</dbReference>
<gene>
    <name evidence="2" type="ORF">GPM918_LOCUS38054</name>
    <name evidence="3" type="ORF">SRO942_LOCUS38850</name>
</gene>
<comment type="caution">
    <text evidence="2">The sequence shown here is derived from an EMBL/GenBank/DDBJ whole genome shotgun (WGS) entry which is preliminary data.</text>
</comment>
<evidence type="ECO:0000256" key="1">
    <source>
        <dbReference type="SAM" id="MobiDB-lite"/>
    </source>
</evidence>
<dbReference type="OrthoDB" id="10064013at2759"/>
<name>A0A815VQ37_9BILA</name>
<accession>A0A815VQ37</accession>
<evidence type="ECO:0000313" key="3">
    <source>
        <dbReference type="EMBL" id="CAF4390356.1"/>
    </source>
</evidence>
<proteinExistence type="predicted"/>
<evidence type="ECO:0000313" key="2">
    <source>
        <dbReference type="EMBL" id="CAF1531079.1"/>
    </source>
</evidence>
<dbReference type="Proteomes" id="UP000663829">
    <property type="component" value="Unassembled WGS sequence"/>
</dbReference>
<dbReference type="AlphaFoldDB" id="A0A815VQ37"/>
<feature type="compositionally biased region" description="Polar residues" evidence="1">
    <location>
        <begin position="1"/>
        <end position="14"/>
    </location>
</feature>
<dbReference type="Proteomes" id="UP000681722">
    <property type="component" value="Unassembled WGS sequence"/>
</dbReference>
<keyword evidence="4" id="KW-1185">Reference proteome</keyword>
<evidence type="ECO:0000313" key="4">
    <source>
        <dbReference type="Proteomes" id="UP000663829"/>
    </source>
</evidence>
<organism evidence="2 4">
    <name type="scientific">Didymodactylos carnosus</name>
    <dbReference type="NCBI Taxonomy" id="1234261"/>
    <lineage>
        <taxon>Eukaryota</taxon>
        <taxon>Metazoa</taxon>
        <taxon>Spiralia</taxon>
        <taxon>Gnathifera</taxon>
        <taxon>Rotifera</taxon>
        <taxon>Eurotatoria</taxon>
        <taxon>Bdelloidea</taxon>
        <taxon>Philodinida</taxon>
        <taxon>Philodinidae</taxon>
        <taxon>Didymodactylos</taxon>
    </lineage>
</organism>
<reference evidence="2" key="1">
    <citation type="submission" date="2021-02" db="EMBL/GenBank/DDBJ databases">
        <authorList>
            <person name="Nowell W R."/>
        </authorList>
    </citation>
    <scope>NUCLEOTIDE SEQUENCE</scope>
</reference>
<feature type="region of interest" description="Disordered" evidence="1">
    <location>
        <begin position="1"/>
        <end position="31"/>
    </location>
</feature>
<sequence length="427" mass="48519">MTASINLEEGQQQNEIKEVHTQKTENPAKNGEQHKVLMHHPKRDTMITIVSEEVQSKASNHSAIPMKSNYLSKKRTVASIVQIDIDELLKPKSCTVDVQLTHKQYLSSAEIDLLADMTKFLLSSTTDKADVFDSCFATMIDEPLDVKVLIKCVTGDDKLKVYILDSLKRYHALSDVIHLLPACADIDPYILPTEKVDTVEQFLNIADKITTRILLISTIESLSYESQRYLGHFIKKNDLPIPFSYYTYNKIVQSVQYKINFNTLAEVLCLTDDRFLLQIGSPSTVGLGKTTLLQNIFHDKRKESLNADGTTKLRSCCIDLLFASMTYNHASEKYIVFDVHGTMVHSINEEIVTAIQQYVSLQIFYVTMQDLNDGSFLPSLMNCSDETRVKPTIVVIFDADYDSKQNTSEKIISQFTQQYKSHKQLFI</sequence>